<reference evidence="2 3" key="1">
    <citation type="submission" date="2017-03" db="EMBL/GenBank/DDBJ databases">
        <title>An alternative strategy for trypanosome survival in the mammalian bloodstream revealed through genome and transcriptome analysis of the ubiquitous bovine parasite Trypanosoma (Megatrypanum) theileri.</title>
        <authorList>
            <person name="Kelly S."/>
            <person name="Ivens A."/>
            <person name="Mott A."/>
            <person name="O'Neill E."/>
            <person name="Emms D."/>
            <person name="Macleod O."/>
            <person name="Voorheis P."/>
            <person name="Matthews J."/>
            <person name="Matthews K."/>
            <person name="Carrington M."/>
        </authorList>
    </citation>
    <scope>NUCLEOTIDE SEQUENCE [LARGE SCALE GENOMIC DNA]</scope>
    <source>
        <strain evidence="2">Edinburgh</strain>
    </source>
</reference>
<gene>
    <name evidence="2" type="ORF">TM35_000491330</name>
</gene>
<feature type="compositionally biased region" description="Basic residues" evidence="1">
    <location>
        <begin position="666"/>
        <end position="677"/>
    </location>
</feature>
<proteinExistence type="predicted"/>
<dbReference type="OrthoDB" id="250596at2759"/>
<dbReference type="AlphaFoldDB" id="A0A1X0NHJ8"/>
<dbReference type="PANTHER" id="PTHR39666:SF1">
    <property type="entry name" value="NUCLEAR PORE COMPLEX NUP2_50_61 DOMAIN-CONTAINING PROTEIN"/>
    <property type="match status" value="1"/>
</dbReference>
<protein>
    <submittedName>
        <fullName evidence="2">Uncharacterized protein</fullName>
    </submittedName>
</protein>
<evidence type="ECO:0000313" key="3">
    <source>
        <dbReference type="Proteomes" id="UP000192257"/>
    </source>
</evidence>
<dbReference type="GeneID" id="39990315"/>
<feature type="compositionally biased region" description="Basic and acidic residues" evidence="1">
    <location>
        <begin position="261"/>
        <end position="277"/>
    </location>
</feature>
<name>A0A1X0NHJ8_9TRYP</name>
<keyword evidence="3" id="KW-1185">Reference proteome</keyword>
<comment type="caution">
    <text evidence="2">The sequence shown here is derived from an EMBL/GenBank/DDBJ whole genome shotgun (WGS) entry which is preliminary data.</text>
</comment>
<feature type="compositionally biased region" description="Low complexity" evidence="1">
    <location>
        <begin position="549"/>
        <end position="560"/>
    </location>
</feature>
<dbReference type="PANTHER" id="PTHR39666">
    <property type="entry name" value="RANBP2-TYPE DOMAIN-CONTAINING PROTEIN"/>
    <property type="match status" value="1"/>
</dbReference>
<dbReference type="VEuPathDB" id="TriTrypDB:TM35_000491330"/>
<dbReference type="EMBL" id="NBCO01000049">
    <property type="protein sequence ID" value="ORC84127.1"/>
    <property type="molecule type" value="Genomic_DNA"/>
</dbReference>
<dbReference type="Proteomes" id="UP000192257">
    <property type="component" value="Unassembled WGS sequence"/>
</dbReference>
<feature type="region of interest" description="Disordered" evidence="1">
    <location>
        <begin position="660"/>
        <end position="684"/>
    </location>
</feature>
<sequence>MSTYKPRLTTFYEKYAPNKVAQVDAQLEKYKGQEEDLLAALVQKYGPEPEVVNTTVSASGVSMSFKDRLTAFYEKYAPNKVAQVDAQLEKYKGQEEDLLAALVQKYGPEPEGEVGTSLTPSVRSRKGSEMNGSAVTHPGTYGERLTAFYERYAPNKVAQVDAQLEKYKGREEDLLAALVQKYGPEPEVVNTTVSASGVSMSFKDRLTAFYEKYAPNKVAQVDAQLEKYKGQEEDLLAALVQKYGPEPEVVNTAVDGSVSDDLTRNEVRSETGHHSLTEDDTSTGAQRGTSETHVAEVDFLLSFVADKGRQQLLRDAAAELGVTVNSRETLLVLEALLDTRTVMAVAANSVPEADVHIHRAFNESMYAPSTVQLASTTVVTCPPEAFDFNSMNVALMAEEEKSRGVLELLAADDGGILLAAERRELRLIKLRDALHLICTEAETALRRRVWQVWCDAAVRRIRGERWARVQQMTPYQKMLFGKSVSAYYERLARSRRAQEQRGKEAAVETAHINDQRKRHLLKSINRHGDIIKRNILAVVLSDIPETRTNSKSKNNNNNNSGSWDVVASPDNSSPEITPMNYKPHRQKSNSQHISLSPSHIGETAMDKSSNNNPPFYRYGKRNERLLSIEKDFDGLPPEARARVFRTLKKWDMLPLSPPPNIDKSSTRHHHHYHRRHLQEKVGQSGHQIDEFDDVFVSGVDDDELTPMWENEEELRLYLSRVLIDALDAEKEKTLSLQQHSGLR</sequence>
<feature type="region of interest" description="Disordered" evidence="1">
    <location>
        <begin position="109"/>
        <end position="137"/>
    </location>
</feature>
<feature type="compositionally biased region" description="Polar residues" evidence="1">
    <location>
        <begin position="588"/>
        <end position="597"/>
    </location>
</feature>
<feature type="region of interest" description="Disordered" evidence="1">
    <location>
        <begin position="250"/>
        <end position="289"/>
    </location>
</feature>
<evidence type="ECO:0000256" key="1">
    <source>
        <dbReference type="SAM" id="MobiDB-lite"/>
    </source>
</evidence>
<organism evidence="2 3">
    <name type="scientific">Trypanosoma theileri</name>
    <dbReference type="NCBI Taxonomy" id="67003"/>
    <lineage>
        <taxon>Eukaryota</taxon>
        <taxon>Discoba</taxon>
        <taxon>Euglenozoa</taxon>
        <taxon>Kinetoplastea</taxon>
        <taxon>Metakinetoplastina</taxon>
        <taxon>Trypanosomatida</taxon>
        <taxon>Trypanosomatidae</taxon>
        <taxon>Trypanosoma</taxon>
    </lineage>
</organism>
<evidence type="ECO:0000313" key="2">
    <source>
        <dbReference type="EMBL" id="ORC84127.1"/>
    </source>
</evidence>
<dbReference type="RefSeq" id="XP_028878193.1">
    <property type="nucleotide sequence ID" value="XM_029030535.1"/>
</dbReference>
<accession>A0A1X0NHJ8</accession>
<dbReference type="STRING" id="67003.A0A1X0NHJ8"/>
<feature type="region of interest" description="Disordered" evidence="1">
    <location>
        <begin position="546"/>
        <end position="618"/>
    </location>
</feature>